<comment type="subcellular location">
    <subcellularLocation>
        <location evidence="1">Cell membrane</location>
        <topology evidence="1">Multi-pass membrane protein</topology>
    </subcellularLocation>
</comment>
<keyword evidence="2" id="KW-1003">Cell membrane</keyword>
<evidence type="ECO:0000256" key="6">
    <source>
        <dbReference type="SAM" id="Phobius"/>
    </source>
</evidence>
<name>A0A2M7VDJ4_9BACT</name>
<feature type="transmembrane region" description="Helical" evidence="6">
    <location>
        <begin position="294"/>
        <end position="311"/>
    </location>
</feature>
<keyword evidence="3 6" id="KW-0812">Transmembrane</keyword>
<feature type="transmembrane region" description="Helical" evidence="6">
    <location>
        <begin position="438"/>
        <end position="462"/>
    </location>
</feature>
<feature type="transmembrane region" description="Helical" evidence="6">
    <location>
        <begin position="397"/>
        <end position="418"/>
    </location>
</feature>
<dbReference type="GO" id="GO:0005886">
    <property type="term" value="C:plasma membrane"/>
    <property type="evidence" value="ECO:0007669"/>
    <property type="project" value="UniProtKB-SubCell"/>
</dbReference>
<organism evidence="8 9">
    <name type="scientific">Candidatus Komeilibacteria bacterium CG_4_10_14_0_2_um_filter_37_10</name>
    <dbReference type="NCBI Taxonomy" id="1974470"/>
    <lineage>
        <taxon>Bacteria</taxon>
        <taxon>Candidatus Komeiliibacteriota</taxon>
    </lineage>
</organism>
<comment type="caution">
    <text evidence="8">The sequence shown here is derived from an EMBL/GenBank/DDBJ whole genome shotgun (WGS) entry which is preliminary data.</text>
</comment>
<evidence type="ECO:0000313" key="8">
    <source>
        <dbReference type="EMBL" id="PIZ98486.1"/>
    </source>
</evidence>
<feature type="transmembrane region" description="Helical" evidence="6">
    <location>
        <begin position="371"/>
        <end position="390"/>
    </location>
</feature>
<evidence type="ECO:0000256" key="5">
    <source>
        <dbReference type="ARBA" id="ARBA00023136"/>
    </source>
</evidence>
<dbReference type="NCBIfam" id="TIGR00360">
    <property type="entry name" value="ComEC_N-term"/>
    <property type="match status" value="1"/>
</dbReference>
<evidence type="ECO:0000256" key="4">
    <source>
        <dbReference type="ARBA" id="ARBA00022989"/>
    </source>
</evidence>
<feature type="transmembrane region" description="Helical" evidence="6">
    <location>
        <begin position="252"/>
        <end position="282"/>
    </location>
</feature>
<dbReference type="Proteomes" id="UP000230405">
    <property type="component" value="Unassembled WGS sequence"/>
</dbReference>
<evidence type="ECO:0000256" key="3">
    <source>
        <dbReference type="ARBA" id="ARBA00022692"/>
    </source>
</evidence>
<dbReference type="Pfam" id="PF03772">
    <property type="entry name" value="Competence"/>
    <property type="match status" value="1"/>
</dbReference>
<sequence>MFRKYSCLIGFIVGLIIWQQPGLGVAICLSLLVFLLIEVRKLIVIFFLIGLNIGFLRMTAANYYWQSDTSLLNSQVNDYQGLISQVPRQTTDAQWLTVKYTINNQSIKLLIKTSLYPVYQRGQFISWHGQYQLNSDSQQQDYGNYLQSQGVVAVFFQPPIKLLISTPTNSWLDQLKEKSISIIQRQMIEPESSIMVAYFFGADDLIPRAWQDLYRRVGISHVIAISGMHIMIMAMLLQKFLFYFFLSKKSSQIITMIFLVSYVLMIGNQASALRALLMYVILTIGQMLYRSSHNFYTLLIVAVLTLFWQPLLLFYDLGWQLSFLAVAGLMFLTKYTQQIFFSTSTVAQTLAATLAAMIMTGPWLAYKFAGFSFLAPLANVLVIPAFDFLLSLGLISLLLSFLWPALGTVLLQICWQVIHRVNEIVFWLDKHLQFFWSFNQPSLLMVTITYLLILLFINRLYIFSLIKKSQLR</sequence>
<dbReference type="PANTHER" id="PTHR30619:SF1">
    <property type="entry name" value="RECOMBINATION PROTEIN 2"/>
    <property type="match status" value="1"/>
</dbReference>
<evidence type="ECO:0000313" key="9">
    <source>
        <dbReference type="Proteomes" id="UP000230405"/>
    </source>
</evidence>
<feature type="transmembrane region" description="Helical" evidence="6">
    <location>
        <begin position="345"/>
        <end position="365"/>
    </location>
</feature>
<gene>
    <name evidence="8" type="ORF">COX77_04430</name>
</gene>
<accession>A0A2M7VDJ4</accession>
<reference evidence="9" key="1">
    <citation type="submission" date="2017-09" db="EMBL/GenBank/DDBJ databases">
        <title>Depth-based differentiation of microbial function through sediment-hosted aquifers and enrichment of novel symbionts in the deep terrestrial subsurface.</title>
        <authorList>
            <person name="Probst A.J."/>
            <person name="Ladd B."/>
            <person name="Jarett J.K."/>
            <person name="Geller-Mcgrath D.E."/>
            <person name="Sieber C.M.K."/>
            <person name="Emerson J.B."/>
            <person name="Anantharaman K."/>
            <person name="Thomas B.C."/>
            <person name="Malmstrom R."/>
            <person name="Stieglmeier M."/>
            <person name="Klingl A."/>
            <person name="Woyke T."/>
            <person name="Ryan C.M."/>
            <person name="Banfield J.F."/>
        </authorList>
    </citation>
    <scope>NUCLEOTIDE SEQUENCE [LARGE SCALE GENOMIC DNA]</scope>
</reference>
<dbReference type="EMBL" id="PFPO01000085">
    <property type="protein sequence ID" value="PIZ98486.1"/>
    <property type="molecule type" value="Genomic_DNA"/>
</dbReference>
<dbReference type="PANTHER" id="PTHR30619">
    <property type="entry name" value="DNA INTERNALIZATION/COMPETENCE PROTEIN COMEC/REC2"/>
    <property type="match status" value="1"/>
</dbReference>
<dbReference type="AlphaFoldDB" id="A0A2M7VDJ4"/>
<feature type="transmembrane region" description="Helical" evidence="6">
    <location>
        <begin position="317"/>
        <end position="333"/>
    </location>
</feature>
<keyword evidence="5 6" id="KW-0472">Membrane</keyword>
<proteinExistence type="predicted"/>
<feature type="domain" description="ComEC/Rec2-related protein" evidence="7">
    <location>
        <begin position="199"/>
        <end position="457"/>
    </location>
</feature>
<evidence type="ECO:0000259" key="7">
    <source>
        <dbReference type="Pfam" id="PF03772"/>
    </source>
</evidence>
<feature type="transmembrane region" description="Helical" evidence="6">
    <location>
        <begin position="42"/>
        <end position="65"/>
    </location>
</feature>
<feature type="transmembrane region" description="Helical" evidence="6">
    <location>
        <begin position="222"/>
        <end position="246"/>
    </location>
</feature>
<keyword evidence="4 6" id="KW-1133">Transmembrane helix</keyword>
<dbReference type="InterPro" id="IPR052159">
    <property type="entry name" value="Competence_DNA_uptake"/>
</dbReference>
<evidence type="ECO:0000256" key="2">
    <source>
        <dbReference type="ARBA" id="ARBA00022475"/>
    </source>
</evidence>
<dbReference type="InterPro" id="IPR004477">
    <property type="entry name" value="ComEC_N"/>
</dbReference>
<protein>
    <recommendedName>
        <fullName evidence="7">ComEC/Rec2-related protein domain-containing protein</fullName>
    </recommendedName>
</protein>
<evidence type="ECO:0000256" key="1">
    <source>
        <dbReference type="ARBA" id="ARBA00004651"/>
    </source>
</evidence>